<protein>
    <submittedName>
        <fullName evidence="2">Nucleotide-diphosphate-sugar epimerase</fullName>
    </submittedName>
</protein>
<dbReference type="Pfam" id="PF13460">
    <property type="entry name" value="NAD_binding_10"/>
    <property type="match status" value="1"/>
</dbReference>
<organism evidence="2 3">
    <name type="scientific">Actinocatenispora rupis</name>
    <dbReference type="NCBI Taxonomy" id="519421"/>
    <lineage>
        <taxon>Bacteria</taxon>
        <taxon>Bacillati</taxon>
        <taxon>Actinomycetota</taxon>
        <taxon>Actinomycetes</taxon>
        <taxon>Micromonosporales</taxon>
        <taxon>Micromonosporaceae</taxon>
        <taxon>Actinocatenispora</taxon>
    </lineage>
</organism>
<dbReference type="EMBL" id="BOMB01000021">
    <property type="protein sequence ID" value="GID12896.1"/>
    <property type="molecule type" value="Genomic_DNA"/>
</dbReference>
<dbReference type="InterPro" id="IPR051604">
    <property type="entry name" value="Ergot_Alk_Oxidoreductase"/>
</dbReference>
<proteinExistence type="predicted"/>
<evidence type="ECO:0000259" key="1">
    <source>
        <dbReference type="Pfam" id="PF13460"/>
    </source>
</evidence>
<gene>
    <name evidence="2" type="ORF">Aru02nite_37850</name>
</gene>
<feature type="domain" description="NAD(P)-binding" evidence="1">
    <location>
        <begin position="19"/>
        <end position="113"/>
    </location>
</feature>
<sequence length="297" mass="31570">MAEPARHRPPVPGTVLVTGATGTVGRHVVDHLRAAGHPVRALTRDPARARLPADVEVVAGDITDTDTLAPAFAGVRAAHLITFGGAYRPLTNATELVAAAEAAGVERVTLLGGWQESALEPAVRASSLAWTQLRPLEFMGNTLADWGPELRATGAVREPYGDRCSAPVDEYDIGAVAAVALTADGHAGATYQLTGPAVLTPRDKVRILAGATGRALRFEELSPERTRAEWAAAPPDRLLFSVLADAPVAERIEFLLRVYGADDPRGHVVTDDVARVTGRPARTFAEWAARHADRFRP</sequence>
<name>A0A8J3IZH0_9ACTN</name>
<dbReference type="Gene3D" id="3.40.50.720">
    <property type="entry name" value="NAD(P)-binding Rossmann-like Domain"/>
    <property type="match status" value="1"/>
</dbReference>
<dbReference type="SUPFAM" id="SSF51735">
    <property type="entry name" value="NAD(P)-binding Rossmann-fold domains"/>
    <property type="match status" value="1"/>
</dbReference>
<dbReference type="InterPro" id="IPR036291">
    <property type="entry name" value="NAD(P)-bd_dom_sf"/>
</dbReference>
<dbReference type="InterPro" id="IPR016040">
    <property type="entry name" value="NAD(P)-bd_dom"/>
</dbReference>
<comment type="caution">
    <text evidence="2">The sequence shown here is derived from an EMBL/GenBank/DDBJ whole genome shotgun (WGS) entry which is preliminary data.</text>
</comment>
<reference evidence="2" key="1">
    <citation type="submission" date="2021-01" db="EMBL/GenBank/DDBJ databases">
        <title>Whole genome shotgun sequence of Actinocatenispora rupis NBRC 107355.</title>
        <authorList>
            <person name="Komaki H."/>
            <person name="Tamura T."/>
        </authorList>
    </citation>
    <scope>NUCLEOTIDE SEQUENCE</scope>
    <source>
        <strain evidence="2">NBRC 107355</strain>
    </source>
</reference>
<dbReference type="Gene3D" id="3.90.25.10">
    <property type="entry name" value="UDP-galactose 4-epimerase, domain 1"/>
    <property type="match status" value="1"/>
</dbReference>
<dbReference type="PANTHER" id="PTHR43162:SF1">
    <property type="entry name" value="PRESTALK A DIFFERENTIATION PROTEIN A"/>
    <property type="match status" value="1"/>
</dbReference>
<dbReference type="AlphaFoldDB" id="A0A8J3IZH0"/>
<dbReference type="PANTHER" id="PTHR43162">
    <property type="match status" value="1"/>
</dbReference>
<evidence type="ECO:0000313" key="2">
    <source>
        <dbReference type="EMBL" id="GID12896.1"/>
    </source>
</evidence>
<dbReference type="RefSeq" id="WP_203659373.1">
    <property type="nucleotide sequence ID" value="NZ_BAAAZM010000008.1"/>
</dbReference>
<dbReference type="Proteomes" id="UP000612808">
    <property type="component" value="Unassembled WGS sequence"/>
</dbReference>
<evidence type="ECO:0000313" key="3">
    <source>
        <dbReference type="Proteomes" id="UP000612808"/>
    </source>
</evidence>
<keyword evidence="3" id="KW-1185">Reference proteome</keyword>
<accession>A0A8J3IZH0</accession>